<feature type="region of interest" description="Disordered" evidence="6">
    <location>
        <begin position="234"/>
        <end position="275"/>
    </location>
</feature>
<gene>
    <name evidence="8" type="ORF">V5N11_004737</name>
</gene>
<dbReference type="SMART" id="SM01019">
    <property type="entry name" value="B3"/>
    <property type="match status" value="1"/>
</dbReference>
<dbReference type="Proteomes" id="UP001558713">
    <property type="component" value="Unassembled WGS sequence"/>
</dbReference>
<dbReference type="EMBL" id="JBANAX010000243">
    <property type="protein sequence ID" value="KAL1217574.1"/>
    <property type="molecule type" value="Genomic_DNA"/>
</dbReference>
<name>A0ABD1BK88_CARAN</name>
<dbReference type="PROSITE" id="PS50863">
    <property type="entry name" value="B3"/>
    <property type="match status" value="1"/>
</dbReference>
<dbReference type="PANTHER" id="PTHR31391">
    <property type="entry name" value="B3 DOMAIN-CONTAINING PROTEIN OS11G0197600-RELATED"/>
    <property type="match status" value="1"/>
</dbReference>
<reference evidence="8 9" key="1">
    <citation type="submission" date="2024-04" db="EMBL/GenBank/DDBJ databases">
        <title>Genome assembly C_amara_ONT_v2.</title>
        <authorList>
            <person name="Yant L."/>
            <person name="Moore C."/>
            <person name="Slenker M."/>
        </authorList>
    </citation>
    <scope>NUCLEOTIDE SEQUENCE [LARGE SCALE GENOMIC DNA]</scope>
    <source>
        <tissue evidence="8">Leaf</tissue>
    </source>
</reference>
<evidence type="ECO:0000256" key="5">
    <source>
        <dbReference type="ARBA" id="ARBA00023242"/>
    </source>
</evidence>
<comment type="subcellular location">
    <subcellularLocation>
        <location evidence="1">Nucleus</location>
    </subcellularLocation>
</comment>
<dbReference type="CDD" id="cd10017">
    <property type="entry name" value="B3_DNA"/>
    <property type="match status" value="1"/>
</dbReference>
<dbReference type="Gene3D" id="2.40.330.10">
    <property type="entry name" value="DNA-binding pseudobarrel domain"/>
    <property type="match status" value="1"/>
</dbReference>
<proteinExistence type="predicted"/>
<organism evidence="8 9">
    <name type="scientific">Cardamine amara subsp. amara</name>
    <dbReference type="NCBI Taxonomy" id="228776"/>
    <lineage>
        <taxon>Eukaryota</taxon>
        <taxon>Viridiplantae</taxon>
        <taxon>Streptophyta</taxon>
        <taxon>Embryophyta</taxon>
        <taxon>Tracheophyta</taxon>
        <taxon>Spermatophyta</taxon>
        <taxon>Magnoliopsida</taxon>
        <taxon>eudicotyledons</taxon>
        <taxon>Gunneridae</taxon>
        <taxon>Pentapetalae</taxon>
        <taxon>rosids</taxon>
        <taxon>malvids</taxon>
        <taxon>Brassicales</taxon>
        <taxon>Brassicaceae</taxon>
        <taxon>Cardamineae</taxon>
        <taxon>Cardamine</taxon>
    </lineage>
</organism>
<evidence type="ECO:0000256" key="2">
    <source>
        <dbReference type="ARBA" id="ARBA00023015"/>
    </source>
</evidence>
<evidence type="ECO:0000259" key="7">
    <source>
        <dbReference type="PROSITE" id="PS50863"/>
    </source>
</evidence>
<evidence type="ECO:0000256" key="4">
    <source>
        <dbReference type="ARBA" id="ARBA00023163"/>
    </source>
</evidence>
<keyword evidence="9" id="KW-1185">Reference proteome</keyword>
<feature type="compositionally biased region" description="Polar residues" evidence="6">
    <location>
        <begin position="33"/>
        <end position="44"/>
    </location>
</feature>
<feature type="domain" description="TF-B3" evidence="7">
    <location>
        <begin position="135"/>
        <end position="226"/>
    </location>
</feature>
<dbReference type="PANTHER" id="PTHR31391:SF3">
    <property type="entry name" value="B3 DOMAIN-CONTAINING PROTEIN OS05G0481400"/>
    <property type="match status" value="1"/>
</dbReference>
<protein>
    <submittedName>
        <fullName evidence="8">B3 domain-containing protein</fullName>
    </submittedName>
</protein>
<dbReference type="InterPro" id="IPR015300">
    <property type="entry name" value="DNA-bd_pseudobarrel_sf"/>
</dbReference>
<dbReference type="SUPFAM" id="SSF101936">
    <property type="entry name" value="DNA-binding pseudobarrel domain"/>
    <property type="match status" value="1"/>
</dbReference>
<dbReference type="GO" id="GO:0005634">
    <property type="term" value="C:nucleus"/>
    <property type="evidence" value="ECO:0007669"/>
    <property type="project" value="UniProtKB-SubCell"/>
</dbReference>
<evidence type="ECO:0000256" key="1">
    <source>
        <dbReference type="ARBA" id="ARBA00004123"/>
    </source>
</evidence>
<keyword evidence="4" id="KW-0804">Transcription</keyword>
<dbReference type="InterPro" id="IPR003340">
    <property type="entry name" value="B3_DNA-bd"/>
</dbReference>
<dbReference type="AlphaFoldDB" id="A0ABD1BK88"/>
<evidence type="ECO:0000256" key="3">
    <source>
        <dbReference type="ARBA" id="ARBA00023125"/>
    </source>
</evidence>
<dbReference type="InterPro" id="IPR044837">
    <property type="entry name" value="REM16-like"/>
</dbReference>
<sequence>MAYEEARKLRLQENHKRFQDLGISQISKALTQISKKTPQLNPQRNPRPIDKSLFATAEPRRSSRVRTPISSYRDDVKVDIGHTLTLRKSRHNSSWATYIARPLHECKFASYEEKIGAQKAAEEFQSRLDSPHPTFVKSMVRSHVYSCFWLGLPSSFCVANFTKETIEIVLEDEKGEEYEAVYIGRRAGISGGWKRFALDHKLDDGDALLFELVEPKRFKIYVFRGDENALTSAGKRGRVSLSEEDKNVEESDDEEDSSGGTKISSTRLPPKKRRA</sequence>
<evidence type="ECO:0000313" key="9">
    <source>
        <dbReference type="Proteomes" id="UP001558713"/>
    </source>
</evidence>
<keyword evidence="2" id="KW-0805">Transcription regulation</keyword>
<comment type="caution">
    <text evidence="8">The sequence shown here is derived from an EMBL/GenBank/DDBJ whole genome shotgun (WGS) entry which is preliminary data.</text>
</comment>
<keyword evidence="5" id="KW-0539">Nucleus</keyword>
<evidence type="ECO:0000313" key="8">
    <source>
        <dbReference type="EMBL" id="KAL1217574.1"/>
    </source>
</evidence>
<evidence type="ECO:0000256" key="6">
    <source>
        <dbReference type="SAM" id="MobiDB-lite"/>
    </source>
</evidence>
<feature type="region of interest" description="Disordered" evidence="6">
    <location>
        <begin position="33"/>
        <end position="65"/>
    </location>
</feature>
<keyword evidence="3" id="KW-0238">DNA-binding</keyword>
<dbReference type="Pfam" id="PF02362">
    <property type="entry name" value="B3"/>
    <property type="match status" value="1"/>
</dbReference>
<dbReference type="GO" id="GO:0003677">
    <property type="term" value="F:DNA binding"/>
    <property type="evidence" value="ECO:0007669"/>
    <property type="project" value="UniProtKB-KW"/>
</dbReference>
<accession>A0ABD1BK88</accession>